<sequence length="156" mass="18019">MKGADIYTVDRIVGDRKKKGVKQYLVKWEGYPDSENTWEDEKNIFSKELIKEYEESRKGSKSSSSQMGKKRASTGKTNRKHLTSKDRAITNEWDGLVDRVVSVEKNRATLVVWLLFKDGKKGRFPVSQVHIRCPLHLLEYYEDNLVFCEDGKGSTK</sequence>
<evidence type="ECO:0000259" key="4">
    <source>
        <dbReference type="PROSITE" id="PS50013"/>
    </source>
</evidence>
<dbReference type="InterPro" id="IPR051219">
    <property type="entry name" value="Heterochromatin_chromo-domain"/>
</dbReference>
<feature type="compositionally biased region" description="Basic residues" evidence="3">
    <location>
        <begin position="68"/>
        <end position="82"/>
    </location>
</feature>
<evidence type="ECO:0000256" key="2">
    <source>
        <dbReference type="ARBA" id="ARBA00023242"/>
    </source>
</evidence>
<dbReference type="Gene3D" id="2.40.50.40">
    <property type="match status" value="2"/>
</dbReference>
<dbReference type="SUPFAM" id="SSF54160">
    <property type="entry name" value="Chromo domain-like"/>
    <property type="match status" value="2"/>
</dbReference>
<dbReference type="InterPro" id="IPR023780">
    <property type="entry name" value="Chromo_domain"/>
</dbReference>
<dbReference type="GO" id="GO:0000792">
    <property type="term" value="C:heterochromatin"/>
    <property type="evidence" value="ECO:0007669"/>
    <property type="project" value="UniProtKB-ARBA"/>
</dbReference>
<dbReference type="CDD" id="cd00024">
    <property type="entry name" value="CD_CSD"/>
    <property type="match status" value="1"/>
</dbReference>
<dbReference type="VEuPathDB" id="MicrosporidiaDB:AEWD_030090"/>
<dbReference type="VEuPathDB" id="MicrosporidiaDB:AEWQ_030090"/>
<dbReference type="InterPro" id="IPR000953">
    <property type="entry name" value="Chromo/chromo_shadow_dom"/>
</dbReference>
<dbReference type="InterPro" id="IPR016197">
    <property type="entry name" value="Chromo-like_dom_sf"/>
</dbReference>
<dbReference type="AlphaFoldDB" id="M1JM18"/>
<gene>
    <name evidence="5" type="ORF">ECU03_0180</name>
</gene>
<dbReference type="VEuPathDB" id="MicrosporidiaDB:AEWR_030090"/>
<dbReference type="EMBL" id="KC513623">
    <property type="protein sequence ID" value="AGE96569.1"/>
    <property type="molecule type" value="Genomic_DNA"/>
</dbReference>
<dbReference type="InterPro" id="IPR008251">
    <property type="entry name" value="Chromo_shadow_dom"/>
</dbReference>
<organism evidence="5">
    <name type="scientific">Encephalitozoon cuniculi</name>
    <name type="common">Microsporidian parasite</name>
    <dbReference type="NCBI Taxonomy" id="6035"/>
    <lineage>
        <taxon>Eukaryota</taxon>
        <taxon>Fungi</taxon>
        <taxon>Fungi incertae sedis</taxon>
        <taxon>Microsporidia</taxon>
        <taxon>Unikaryonidae</taxon>
        <taxon>Encephalitozoon</taxon>
    </lineage>
</organism>
<dbReference type="VEuPathDB" id="MicrosporidiaDB:ECU03_0180"/>
<reference evidence="5" key="1">
    <citation type="journal article" date="2013" name="Eukaryot. Cell">
        <title>Extremely Reduced Levels of Heterozygosity in the Vertebrate Pathogen Encephalitozoon cuniculi.</title>
        <authorList>
            <person name="Selman M."/>
            <person name="Sak B."/>
            <person name="Kvac M."/>
            <person name="Farinelli L."/>
            <person name="Weiss L.M."/>
            <person name="Corradi N."/>
        </authorList>
    </citation>
    <scope>NUCLEOTIDE SEQUENCE</scope>
</reference>
<feature type="domain" description="Chromo" evidence="4">
    <location>
        <begin position="7"/>
        <end position="65"/>
    </location>
</feature>
<dbReference type="PROSITE" id="PS00598">
    <property type="entry name" value="CHROMO_1"/>
    <property type="match status" value="1"/>
</dbReference>
<name>M1JM18_ENCCN</name>
<keyword evidence="2" id="KW-0539">Nucleus</keyword>
<dbReference type="GO" id="GO:0005634">
    <property type="term" value="C:nucleus"/>
    <property type="evidence" value="ECO:0007669"/>
    <property type="project" value="UniProtKB-SubCell"/>
</dbReference>
<dbReference type="PROSITE" id="PS50013">
    <property type="entry name" value="CHROMO_2"/>
    <property type="match status" value="1"/>
</dbReference>
<comment type="subcellular location">
    <subcellularLocation>
        <location evidence="1">Nucleus</location>
    </subcellularLocation>
</comment>
<dbReference type="PANTHER" id="PTHR22812">
    <property type="entry name" value="CHROMOBOX PROTEIN"/>
    <property type="match status" value="1"/>
</dbReference>
<proteinExistence type="predicted"/>
<dbReference type="SMART" id="SM00298">
    <property type="entry name" value="CHROMO"/>
    <property type="match status" value="1"/>
</dbReference>
<dbReference type="InterPro" id="IPR023779">
    <property type="entry name" value="Chromodomain_CS"/>
</dbReference>
<evidence type="ECO:0000256" key="3">
    <source>
        <dbReference type="SAM" id="MobiDB-lite"/>
    </source>
</evidence>
<protein>
    <submittedName>
        <fullName evidence="5">Chromobox protein</fullName>
    </submittedName>
</protein>
<dbReference type="OMA" id="NERCPQV"/>
<accession>M1JM18</accession>
<feature type="region of interest" description="Disordered" evidence="3">
    <location>
        <begin position="54"/>
        <end position="86"/>
    </location>
</feature>
<dbReference type="Pfam" id="PF01393">
    <property type="entry name" value="Chromo_shadow"/>
    <property type="match status" value="1"/>
</dbReference>
<dbReference type="VEuPathDB" id="MicrosporidiaDB:M970_030090"/>
<dbReference type="Pfam" id="PF00385">
    <property type="entry name" value="Chromo"/>
    <property type="match status" value="1"/>
</dbReference>
<dbReference type="SMART" id="SM00300">
    <property type="entry name" value="ChSh"/>
    <property type="match status" value="1"/>
</dbReference>
<evidence type="ECO:0000256" key="1">
    <source>
        <dbReference type="ARBA" id="ARBA00004123"/>
    </source>
</evidence>
<evidence type="ECO:0000313" key="5">
    <source>
        <dbReference type="EMBL" id="AGE96569.1"/>
    </source>
</evidence>